<evidence type="ECO:0000313" key="3">
    <source>
        <dbReference type="Proteomes" id="UP001597192"/>
    </source>
</evidence>
<dbReference type="SUPFAM" id="SSF51905">
    <property type="entry name" value="FAD/NAD(P)-binding domain"/>
    <property type="match status" value="1"/>
</dbReference>
<dbReference type="InterPro" id="IPR036188">
    <property type="entry name" value="FAD/NAD-bd_sf"/>
</dbReference>
<dbReference type="EMBL" id="JBHTOG010000063">
    <property type="protein sequence ID" value="MFD1433247.1"/>
    <property type="molecule type" value="Genomic_DNA"/>
</dbReference>
<keyword evidence="3" id="KW-1185">Reference proteome</keyword>
<proteinExistence type="predicted"/>
<comment type="caution">
    <text evidence="2">The sequence shown here is derived from an EMBL/GenBank/DDBJ whole genome shotgun (WGS) entry which is preliminary data.</text>
</comment>
<dbReference type="RefSeq" id="WP_125696129.1">
    <property type="nucleotide sequence ID" value="NZ_JBHTOG010000063.1"/>
</dbReference>
<gene>
    <name evidence="2" type="ORF">ACFQ47_11280</name>
</gene>
<dbReference type="Proteomes" id="UP001597192">
    <property type="component" value="Unassembled WGS sequence"/>
</dbReference>
<sequence length="613" mass="67502">MQIALIGAGPRGLLVLERLVALQRVALQPTLSITLFDPYGIGGRVWQSDQPHELIMNTAAQQITLFYDQTVAHPAPFTPGPSLYEWARDEASAYLAGRNDLGQANALATEATTLGPNGYASRALYGAYQQWFFAKLTADLPKQSYVDLQKETVTAVRKNGQRFTVAAHHGGDFDAVVMALGNSANTLTREQEVLAQFSTANNLQYWPPNWPSEPDLSAITTEDTVILRGLGLSFFDFTARLTEGRGGRFVEKDGQLTYLPSGNEPHLLAGSRRGLPYHAKARNEKGPSELVPAHFLTPAYLAKMRAQKPASSSWFWEGLQHEAEFIYYSLLLKADYPDQSVIDFQLRMLADPEKAVSALAIKEADRLDWATLMAPPKPADNAAFQRLLDAYLPADIEAAKAGSKHGPLTAALEVWRDLRDVVRTVASGGMLTDDQYLDQFLRWFNGLNDFLTIGPPVVRIAELKALRDAGIVTLLPPQMQVAGKKGRFEVTSGLFPDFRARGTALIEARVPAANAPTAQNPLMQQLLHDDMATLYELQLAGDRRFQSGAVVNDRRTLQLLNSARDTQGLLFFWGVPTEGYHWLTTASPRPYVNDVALREAASIASVIWGQDPA</sequence>
<protein>
    <submittedName>
        <fullName evidence="2">FAD/NAD(P)-binding protein</fullName>
    </submittedName>
</protein>
<feature type="domain" description="FAD-dependent urate hydroxylase HpyO/Asp monooxygenase CreE-like FAD/NAD(P)-binding" evidence="1">
    <location>
        <begin position="4"/>
        <end position="182"/>
    </location>
</feature>
<dbReference type="PANTHER" id="PTHR40254">
    <property type="entry name" value="BLR0577 PROTEIN"/>
    <property type="match status" value="1"/>
</dbReference>
<name>A0ABW4CSH2_9LACO</name>
<organism evidence="2 3">
    <name type="scientific">Lacticaseibacillus yichunensis</name>
    <dbReference type="NCBI Taxonomy" id="2486015"/>
    <lineage>
        <taxon>Bacteria</taxon>
        <taxon>Bacillati</taxon>
        <taxon>Bacillota</taxon>
        <taxon>Bacilli</taxon>
        <taxon>Lactobacillales</taxon>
        <taxon>Lactobacillaceae</taxon>
        <taxon>Lacticaseibacillus</taxon>
    </lineage>
</organism>
<dbReference type="InterPro" id="IPR052189">
    <property type="entry name" value="L-asp_N-monooxygenase_NS-form"/>
</dbReference>
<accession>A0ABW4CSH2</accession>
<reference evidence="3" key="1">
    <citation type="journal article" date="2019" name="Int. J. Syst. Evol. Microbiol.">
        <title>The Global Catalogue of Microorganisms (GCM) 10K type strain sequencing project: providing services to taxonomists for standard genome sequencing and annotation.</title>
        <authorList>
            <consortium name="The Broad Institute Genomics Platform"/>
            <consortium name="The Broad Institute Genome Sequencing Center for Infectious Disease"/>
            <person name="Wu L."/>
            <person name="Ma J."/>
        </authorList>
    </citation>
    <scope>NUCLEOTIDE SEQUENCE [LARGE SCALE GENOMIC DNA]</scope>
    <source>
        <strain evidence="3">CCM 8947</strain>
    </source>
</reference>
<dbReference type="Pfam" id="PF13454">
    <property type="entry name" value="NAD_binding_9"/>
    <property type="match status" value="1"/>
</dbReference>
<dbReference type="InterPro" id="IPR038732">
    <property type="entry name" value="HpyO/CreE_NAD-binding"/>
</dbReference>
<evidence type="ECO:0000313" key="2">
    <source>
        <dbReference type="EMBL" id="MFD1433247.1"/>
    </source>
</evidence>
<evidence type="ECO:0000259" key="1">
    <source>
        <dbReference type="Pfam" id="PF13454"/>
    </source>
</evidence>
<dbReference type="PANTHER" id="PTHR40254:SF1">
    <property type="entry name" value="BLR0577 PROTEIN"/>
    <property type="match status" value="1"/>
</dbReference>